<sequence>MGQRNIGFDPTTLPATDSHNGEFRIGDLQRAIIDFDSESAQGQEFLAATSTSGLSTFTDIPWPVGLAPGKDSHNGYVFTPTTSLRSPPP</sequence>
<dbReference type="RefSeq" id="WP_188587324.1">
    <property type="nucleotide sequence ID" value="NZ_BMGC01000024.1"/>
</dbReference>
<keyword evidence="3" id="KW-1185">Reference proteome</keyword>
<evidence type="ECO:0000313" key="2">
    <source>
        <dbReference type="EMBL" id="GGB39730.1"/>
    </source>
</evidence>
<reference evidence="2" key="2">
    <citation type="submission" date="2020-09" db="EMBL/GenBank/DDBJ databases">
        <authorList>
            <person name="Sun Q."/>
            <person name="Zhou Y."/>
        </authorList>
    </citation>
    <scope>NUCLEOTIDE SEQUENCE</scope>
    <source>
        <strain evidence="2">CGMCC 1.12827</strain>
    </source>
</reference>
<proteinExistence type="predicted"/>
<dbReference type="EMBL" id="BMGC01000024">
    <property type="protein sequence ID" value="GGB39730.1"/>
    <property type="molecule type" value="Genomic_DNA"/>
</dbReference>
<organism evidence="2 3">
    <name type="scientific">Gordonia jinhuaensis</name>
    <dbReference type="NCBI Taxonomy" id="1517702"/>
    <lineage>
        <taxon>Bacteria</taxon>
        <taxon>Bacillati</taxon>
        <taxon>Actinomycetota</taxon>
        <taxon>Actinomycetes</taxon>
        <taxon>Mycobacteriales</taxon>
        <taxon>Gordoniaceae</taxon>
        <taxon>Gordonia</taxon>
    </lineage>
</organism>
<dbReference type="AlphaFoldDB" id="A0A916WXB4"/>
<reference evidence="2" key="1">
    <citation type="journal article" date="2014" name="Int. J. Syst. Evol. Microbiol.">
        <title>Complete genome sequence of Corynebacterium casei LMG S-19264T (=DSM 44701T), isolated from a smear-ripened cheese.</title>
        <authorList>
            <consortium name="US DOE Joint Genome Institute (JGI-PGF)"/>
            <person name="Walter F."/>
            <person name="Albersmeier A."/>
            <person name="Kalinowski J."/>
            <person name="Ruckert C."/>
        </authorList>
    </citation>
    <scope>NUCLEOTIDE SEQUENCE</scope>
    <source>
        <strain evidence="2">CGMCC 1.12827</strain>
    </source>
</reference>
<protein>
    <submittedName>
        <fullName evidence="2">Uncharacterized protein</fullName>
    </submittedName>
</protein>
<dbReference type="Proteomes" id="UP000621454">
    <property type="component" value="Unassembled WGS sequence"/>
</dbReference>
<feature type="region of interest" description="Disordered" evidence="1">
    <location>
        <begin position="1"/>
        <end position="21"/>
    </location>
</feature>
<name>A0A916WXB4_9ACTN</name>
<accession>A0A916WXB4</accession>
<comment type="caution">
    <text evidence="2">The sequence shown here is derived from an EMBL/GenBank/DDBJ whole genome shotgun (WGS) entry which is preliminary data.</text>
</comment>
<gene>
    <name evidence="2" type="ORF">GCM10011489_29220</name>
</gene>
<evidence type="ECO:0000313" key="3">
    <source>
        <dbReference type="Proteomes" id="UP000621454"/>
    </source>
</evidence>
<evidence type="ECO:0000256" key="1">
    <source>
        <dbReference type="SAM" id="MobiDB-lite"/>
    </source>
</evidence>